<feature type="domain" description="HTH luxR-type" evidence="2">
    <location>
        <begin position="259"/>
        <end position="324"/>
    </location>
</feature>
<evidence type="ECO:0000313" key="4">
    <source>
        <dbReference type="Proteomes" id="UP000649259"/>
    </source>
</evidence>
<dbReference type="SMART" id="SM00421">
    <property type="entry name" value="HTH_LUXR"/>
    <property type="match status" value="1"/>
</dbReference>
<dbReference type="InterPro" id="IPR016032">
    <property type="entry name" value="Sig_transdc_resp-reg_C-effctor"/>
</dbReference>
<dbReference type="InterPro" id="IPR036388">
    <property type="entry name" value="WH-like_DNA-bd_sf"/>
</dbReference>
<sequence>MKAPPHPHHGVENLCAAGTDLYEQALRAGRVKARDAEAAAPCLLSFGLLHPVVDDPDLLEPVSPALALHRLLRASGSRIADERRREERLATLFEPLMRITGTRTAGPDPASLRLLSGTEQINGAITEATDEATDELLCIQPNVHYSGPRGETAQTVAMARDQALLDRGCRIRTLYQHTQRHQPLVLARYEQLRGDVEARTLDEVTDRLIVIDGTVAFIPAGEDGRLALEVRHPALLTYFTITFDRLWRLATPMYPQAVHRQSFNGVTPRQQAIAALLVEGHTDAVIADRLGMNVRTARVHIAKLATTLGSESRAQLGYLIGRSGILDREQGRNPAPGQETEPGQDPPPAPED</sequence>
<dbReference type="PANTHER" id="PTHR34293:SF1">
    <property type="entry name" value="HTH-TYPE TRANSCRIPTIONAL REGULATOR TRMBL2"/>
    <property type="match status" value="1"/>
</dbReference>
<organism evidence="3 4">
    <name type="scientific">Streptomyces asoensis</name>
    <dbReference type="NCBI Taxonomy" id="249586"/>
    <lineage>
        <taxon>Bacteria</taxon>
        <taxon>Bacillati</taxon>
        <taxon>Actinomycetota</taxon>
        <taxon>Actinomycetes</taxon>
        <taxon>Kitasatosporales</taxon>
        <taxon>Streptomycetaceae</taxon>
        <taxon>Streptomyces</taxon>
    </lineage>
</organism>
<dbReference type="Gene3D" id="1.10.10.10">
    <property type="entry name" value="Winged helix-like DNA-binding domain superfamily/Winged helix DNA-binding domain"/>
    <property type="match status" value="1"/>
</dbReference>
<dbReference type="GeneID" id="91471873"/>
<dbReference type="Pfam" id="PF00196">
    <property type="entry name" value="GerE"/>
    <property type="match status" value="1"/>
</dbReference>
<dbReference type="Proteomes" id="UP000649259">
    <property type="component" value="Unassembled WGS sequence"/>
</dbReference>
<dbReference type="RefSeq" id="WP_189927076.1">
    <property type="nucleotide sequence ID" value="NZ_BMSI01000015.1"/>
</dbReference>
<evidence type="ECO:0000259" key="2">
    <source>
        <dbReference type="PROSITE" id="PS50043"/>
    </source>
</evidence>
<dbReference type="PROSITE" id="PS50043">
    <property type="entry name" value="HTH_LUXR_2"/>
    <property type="match status" value="1"/>
</dbReference>
<comment type="caution">
    <text evidence="3">The sequence shown here is derived from an EMBL/GenBank/DDBJ whole genome shotgun (WGS) entry which is preliminary data.</text>
</comment>
<protein>
    <recommendedName>
        <fullName evidence="2">HTH luxR-type domain-containing protein</fullName>
    </recommendedName>
</protein>
<feature type="region of interest" description="Disordered" evidence="1">
    <location>
        <begin position="326"/>
        <end position="352"/>
    </location>
</feature>
<evidence type="ECO:0000313" key="3">
    <source>
        <dbReference type="EMBL" id="GHI62363.1"/>
    </source>
</evidence>
<accession>A0ABQ3S2M6</accession>
<name>A0ABQ3S2M6_9ACTN</name>
<keyword evidence="4" id="KW-1185">Reference proteome</keyword>
<dbReference type="PANTHER" id="PTHR34293">
    <property type="entry name" value="HTH-TYPE TRANSCRIPTIONAL REGULATOR TRMBL2"/>
    <property type="match status" value="1"/>
</dbReference>
<evidence type="ECO:0000256" key="1">
    <source>
        <dbReference type="SAM" id="MobiDB-lite"/>
    </source>
</evidence>
<dbReference type="InterPro" id="IPR000792">
    <property type="entry name" value="Tscrpt_reg_LuxR_C"/>
</dbReference>
<dbReference type="InterPro" id="IPR051797">
    <property type="entry name" value="TrmB-like"/>
</dbReference>
<proteinExistence type="predicted"/>
<dbReference type="SUPFAM" id="SSF46894">
    <property type="entry name" value="C-terminal effector domain of the bipartite response regulators"/>
    <property type="match status" value="1"/>
</dbReference>
<gene>
    <name evidence="3" type="ORF">Saso_40130</name>
</gene>
<dbReference type="EMBL" id="BNEB01000003">
    <property type="protein sequence ID" value="GHI62363.1"/>
    <property type="molecule type" value="Genomic_DNA"/>
</dbReference>
<reference evidence="4" key="1">
    <citation type="submission" date="2023-07" db="EMBL/GenBank/DDBJ databases">
        <title>Whole genome shotgun sequence of Streptomyces cacaoi subsp. asoensis NBRC 13813.</title>
        <authorList>
            <person name="Komaki H."/>
            <person name="Tamura T."/>
        </authorList>
    </citation>
    <scope>NUCLEOTIDE SEQUENCE [LARGE SCALE GENOMIC DNA]</scope>
    <source>
        <strain evidence="4">NBRC 13813</strain>
    </source>
</reference>